<proteinExistence type="predicted"/>
<evidence type="ECO:0000313" key="2">
    <source>
        <dbReference type="Proteomes" id="UP000289996"/>
    </source>
</evidence>
<sequence length="91" mass="10571">MVATTPLSMKSISFLVHNSTEQQNDLQIQEQANEDIIYRYPVLRGVATKEQVESATMDELRLYMQMAKMVDDIDNDKEVYSIRRGLSDEKR</sequence>
<keyword evidence="2" id="KW-1185">Reference proteome</keyword>
<dbReference type="Proteomes" id="UP000289996">
    <property type="component" value="Unassembled WGS sequence"/>
</dbReference>
<name>A0A660DXN3_9LACO</name>
<organism evidence="1 2">
    <name type="scientific">Lactiplantibacillus mudanjiangensis</name>
    <dbReference type="NCBI Taxonomy" id="1296538"/>
    <lineage>
        <taxon>Bacteria</taxon>
        <taxon>Bacillati</taxon>
        <taxon>Bacillota</taxon>
        <taxon>Bacilli</taxon>
        <taxon>Lactobacillales</taxon>
        <taxon>Lactobacillaceae</taxon>
        <taxon>Lactiplantibacillus</taxon>
    </lineage>
</organism>
<dbReference type="EMBL" id="UYIG01000057">
    <property type="protein sequence ID" value="VDG27807.1"/>
    <property type="molecule type" value="Genomic_DNA"/>
</dbReference>
<accession>A0A660DXN3</accession>
<gene>
    <name evidence="1" type="ORF">MUDAN_MDHGFNIF_02630</name>
</gene>
<protein>
    <submittedName>
        <fullName evidence="1">Uncharacterized protein</fullName>
    </submittedName>
</protein>
<reference evidence="1 2" key="1">
    <citation type="submission" date="2018-11" db="EMBL/GenBank/DDBJ databases">
        <authorList>
            <person name="Wuyts S."/>
        </authorList>
    </citation>
    <scope>NUCLEOTIDE SEQUENCE [LARGE SCALE GENOMIC DNA]</scope>
    <source>
        <strain evidence="1">Lactobacillus mudanjiangensis AMBF249</strain>
    </source>
</reference>
<evidence type="ECO:0000313" key="1">
    <source>
        <dbReference type="EMBL" id="VDG27807.1"/>
    </source>
</evidence>
<dbReference type="AlphaFoldDB" id="A0A660DXN3"/>